<organism evidence="1 2">
    <name type="scientific">Lacihabitans soyangensis</name>
    <dbReference type="NCBI Taxonomy" id="869394"/>
    <lineage>
        <taxon>Bacteria</taxon>
        <taxon>Pseudomonadati</taxon>
        <taxon>Bacteroidota</taxon>
        <taxon>Cytophagia</taxon>
        <taxon>Cytophagales</taxon>
        <taxon>Leadbetterellaceae</taxon>
        <taxon>Lacihabitans</taxon>
    </lineage>
</organism>
<dbReference type="EMBL" id="RJUF01000028">
    <property type="protein sequence ID" value="MCP9763432.1"/>
    <property type="molecule type" value="Genomic_DNA"/>
</dbReference>
<dbReference type="Pfam" id="PF12864">
    <property type="entry name" value="DUF3822"/>
    <property type="match status" value="1"/>
</dbReference>
<gene>
    <name evidence="1" type="ORF">EGI31_10735</name>
</gene>
<accession>A0AAE3KSJ4</accession>
<dbReference type="RefSeq" id="WP_255037215.1">
    <property type="nucleotide sequence ID" value="NZ_RJUF01000028.1"/>
</dbReference>
<evidence type="ECO:0000313" key="1">
    <source>
        <dbReference type="EMBL" id="MCP9763432.1"/>
    </source>
</evidence>
<dbReference type="InterPro" id="IPR024213">
    <property type="entry name" value="DUF3822"/>
</dbReference>
<protein>
    <submittedName>
        <fullName evidence="1">DUF3822 family protein</fullName>
    </submittedName>
</protein>
<dbReference type="Gene3D" id="3.30.420.250">
    <property type="match status" value="1"/>
</dbReference>
<sequence length="280" mass="33232">MSAANIFKVTDDRFSIERIEDYDLLMEIQQTRFKFLLREKNSKTVIWLEDHYLGSNNSPEVLEKKLKTVFAEHEFLKANFWNSISLTIDFPCFCSIPQDFYDSKLANNYLKIQYPELIPSEFEIVNFKLNEDYLLFGIPKRTISFFQNYYPSRLIAYSNSLLNSLKYFHGHERIQNKNLLILNDEWLEAIYKEPKTGNIKTEKITLKSKNLRVFLNEIETQGQIKTLIFGEITPFSSIFRIIRDKLKALEFGGLPRNIKLSQYFSEIPEQRYFTLMNVDF</sequence>
<dbReference type="CDD" id="cd24013">
    <property type="entry name" value="ASKHA_ATPase_BT3980-like"/>
    <property type="match status" value="1"/>
</dbReference>
<proteinExistence type="predicted"/>
<name>A0AAE3KSJ4_9BACT</name>
<keyword evidence="2" id="KW-1185">Reference proteome</keyword>
<reference evidence="1 2" key="1">
    <citation type="submission" date="2018-11" db="EMBL/GenBank/DDBJ databases">
        <title>Novel bacteria species description.</title>
        <authorList>
            <person name="Han J.-H."/>
        </authorList>
    </citation>
    <scope>NUCLEOTIDE SEQUENCE [LARGE SCALE GENOMIC DNA]</scope>
    <source>
        <strain evidence="1 2">KCTC23259</strain>
    </source>
</reference>
<comment type="caution">
    <text evidence="1">The sequence shown here is derived from an EMBL/GenBank/DDBJ whole genome shotgun (WGS) entry which is preliminary data.</text>
</comment>
<dbReference type="AlphaFoldDB" id="A0AAE3KSJ4"/>
<evidence type="ECO:0000313" key="2">
    <source>
        <dbReference type="Proteomes" id="UP001204144"/>
    </source>
</evidence>
<dbReference type="Proteomes" id="UP001204144">
    <property type="component" value="Unassembled WGS sequence"/>
</dbReference>